<reference evidence="2" key="5">
    <citation type="journal article" date="2021" name="G3 (Bethesda)">
        <title>Aegilops tauschii genome assembly Aet v5.0 features greater sequence contiguity and improved annotation.</title>
        <authorList>
            <person name="Wang L."/>
            <person name="Zhu T."/>
            <person name="Rodriguez J.C."/>
            <person name="Deal K.R."/>
            <person name="Dubcovsky J."/>
            <person name="McGuire P.E."/>
            <person name="Lux T."/>
            <person name="Spannagl M."/>
            <person name="Mayer K.F.X."/>
            <person name="Baldrich P."/>
            <person name="Meyers B.C."/>
            <person name="Huo N."/>
            <person name="Gu Y.Q."/>
            <person name="Zhou H."/>
            <person name="Devos K.M."/>
            <person name="Bennetzen J.L."/>
            <person name="Unver T."/>
            <person name="Budak H."/>
            <person name="Gulick P.J."/>
            <person name="Galiba G."/>
            <person name="Kalapos B."/>
            <person name="Nelson D.R."/>
            <person name="Li P."/>
            <person name="You F.M."/>
            <person name="Luo M.C."/>
            <person name="Dvorak J."/>
        </authorList>
    </citation>
    <scope>NUCLEOTIDE SEQUENCE [LARGE SCALE GENOMIC DNA]</scope>
    <source>
        <strain evidence="2">cv. AL8/78</strain>
    </source>
</reference>
<feature type="region of interest" description="Disordered" evidence="1">
    <location>
        <begin position="1"/>
        <end position="73"/>
    </location>
</feature>
<feature type="compositionally biased region" description="Basic and acidic residues" evidence="1">
    <location>
        <begin position="1"/>
        <end position="24"/>
    </location>
</feature>
<protein>
    <submittedName>
        <fullName evidence="2">Uncharacterized protein</fullName>
    </submittedName>
</protein>
<dbReference type="Proteomes" id="UP000015105">
    <property type="component" value="Chromosome 4D"/>
</dbReference>
<dbReference type="EnsemblPlants" id="AET4Gv20077400.1">
    <property type="protein sequence ID" value="AET4Gv20077400.1"/>
    <property type="gene ID" value="AET4Gv20077400"/>
</dbReference>
<reference evidence="3" key="2">
    <citation type="journal article" date="2017" name="Nat. Plants">
        <title>The Aegilops tauschii genome reveals multiple impacts of transposons.</title>
        <authorList>
            <person name="Zhao G."/>
            <person name="Zou C."/>
            <person name="Li K."/>
            <person name="Wang K."/>
            <person name="Li T."/>
            <person name="Gao L."/>
            <person name="Zhang X."/>
            <person name="Wang H."/>
            <person name="Yang Z."/>
            <person name="Liu X."/>
            <person name="Jiang W."/>
            <person name="Mao L."/>
            <person name="Kong X."/>
            <person name="Jiao Y."/>
            <person name="Jia J."/>
        </authorList>
    </citation>
    <scope>NUCLEOTIDE SEQUENCE [LARGE SCALE GENOMIC DNA]</scope>
    <source>
        <strain evidence="3">cv. AL8/78</strain>
    </source>
</reference>
<evidence type="ECO:0000313" key="2">
    <source>
        <dbReference type="EnsemblPlants" id="AET4Gv20077400.1"/>
    </source>
</evidence>
<name>A0A453H5Y7_AEGTS</name>
<evidence type="ECO:0000256" key="1">
    <source>
        <dbReference type="SAM" id="MobiDB-lite"/>
    </source>
</evidence>
<reference evidence="2" key="3">
    <citation type="journal article" date="2017" name="Nature">
        <title>Genome sequence of the progenitor of the wheat D genome Aegilops tauschii.</title>
        <authorList>
            <person name="Luo M.C."/>
            <person name="Gu Y.Q."/>
            <person name="Puiu D."/>
            <person name="Wang H."/>
            <person name="Twardziok S.O."/>
            <person name="Deal K.R."/>
            <person name="Huo N."/>
            <person name="Zhu T."/>
            <person name="Wang L."/>
            <person name="Wang Y."/>
            <person name="McGuire P.E."/>
            <person name="Liu S."/>
            <person name="Long H."/>
            <person name="Ramasamy R.K."/>
            <person name="Rodriguez J.C."/>
            <person name="Van S.L."/>
            <person name="Yuan L."/>
            <person name="Wang Z."/>
            <person name="Xia Z."/>
            <person name="Xiao L."/>
            <person name="Anderson O.D."/>
            <person name="Ouyang S."/>
            <person name="Liang Y."/>
            <person name="Zimin A.V."/>
            <person name="Pertea G."/>
            <person name="Qi P."/>
            <person name="Bennetzen J.L."/>
            <person name="Dai X."/>
            <person name="Dawson M.W."/>
            <person name="Muller H.G."/>
            <person name="Kugler K."/>
            <person name="Rivarola-Duarte L."/>
            <person name="Spannagl M."/>
            <person name="Mayer K.F.X."/>
            <person name="Lu F.H."/>
            <person name="Bevan M.W."/>
            <person name="Leroy P."/>
            <person name="Li P."/>
            <person name="You F.M."/>
            <person name="Sun Q."/>
            <person name="Liu Z."/>
            <person name="Lyons E."/>
            <person name="Wicker T."/>
            <person name="Salzberg S.L."/>
            <person name="Devos K.M."/>
            <person name="Dvorak J."/>
        </authorList>
    </citation>
    <scope>NUCLEOTIDE SEQUENCE [LARGE SCALE GENOMIC DNA]</scope>
    <source>
        <strain evidence="2">cv. AL8/78</strain>
    </source>
</reference>
<keyword evidence="3" id="KW-1185">Reference proteome</keyword>
<reference evidence="3" key="1">
    <citation type="journal article" date="2014" name="Science">
        <title>Ancient hybridizations among the ancestral genomes of bread wheat.</title>
        <authorList>
            <consortium name="International Wheat Genome Sequencing Consortium,"/>
            <person name="Marcussen T."/>
            <person name="Sandve S.R."/>
            <person name="Heier L."/>
            <person name="Spannagl M."/>
            <person name="Pfeifer M."/>
            <person name="Jakobsen K.S."/>
            <person name="Wulff B.B."/>
            <person name="Steuernagel B."/>
            <person name="Mayer K.F."/>
            <person name="Olsen O.A."/>
        </authorList>
    </citation>
    <scope>NUCLEOTIDE SEQUENCE [LARGE SCALE GENOMIC DNA]</scope>
    <source>
        <strain evidence="3">cv. AL8/78</strain>
    </source>
</reference>
<evidence type="ECO:0000313" key="3">
    <source>
        <dbReference type="Proteomes" id="UP000015105"/>
    </source>
</evidence>
<reference evidence="2" key="4">
    <citation type="submission" date="2019-03" db="UniProtKB">
        <authorList>
            <consortium name="EnsemblPlants"/>
        </authorList>
    </citation>
    <scope>IDENTIFICATION</scope>
</reference>
<sequence>PESNPGHHKDGEKPSGEKKGTEHNARHRHRLSPSNLLPHEAGPEAPRLRLRLLAPAALAADDPPRPRAPRRPP</sequence>
<accession>A0A453H5Y7</accession>
<organism evidence="2 3">
    <name type="scientific">Aegilops tauschii subsp. strangulata</name>
    <name type="common">Goatgrass</name>
    <dbReference type="NCBI Taxonomy" id="200361"/>
    <lineage>
        <taxon>Eukaryota</taxon>
        <taxon>Viridiplantae</taxon>
        <taxon>Streptophyta</taxon>
        <taxon>Embryophyta</taxon>
        <taxon>Tracheophyta</taxon>
        <taxon>Spermatophyta</taxon>
        <taxon>Magnoliopsida</taxon>
        <taxon>Liliopsida</taxon>
        <taxon>Poales</taxon>
        <taxon>Poaceae</taxon>
        <taxon>BOP clade</taxon>
        <taxon>Pooideae</taxon>
        <taxon>Triticodae</taxon>
        <taxon>Triticeae</taxon>
        <taxon>Triticinae</taxon>
        <taxon>Aegilops</taxon>
    </lineage>
</organism>
<feature type="compositionally biased region" description="Low complexity" evidence="1">
    <location>
        <begin position="51"/>
        <end position="61"/>
    </location>
</feature>
<proteinExistence type="predicted"/>
<dbReference type="AlphaFoldDB" id="A0A453H5Y7"/>
<dbReference type="Gramene" id="AET4Gv20077400.1">
    <property type="protein sequence ID" value="AET4Gv20077400.1"/>
    <property type="gene ID" value="AET4Gv20077400"/>
</dbReference>